<dbReference type="RefSeq" id="WP_229489748.1">
    <property type="nucleotide sequence ID" value="NZ_JAIVFQ010000100.1"/>
</dbReference>
<sequence>MNKEPSSIALINYIKQGDGIAERDKVLPALFGYWLPFALKADGSYSEAELRQHAIRAIYRLKLHILLLSEAFLLEDFPVNSSSNISARPTAQEMGLNLPVSNVTNKSVIESEIFNDLRNFEESLSNLMVSNMTNSNDEDETDEEELIKPAILKPVIDFLENQNDNAVGQMFG</sequence>
<dbReference type="Proteomes" id="UP001199525">
    <property type="component" value="Unassembled WGS sequence"/>
</dbReference>
<name>A0ABS8IIB1_9NOSO</name>
<proteinExistence type="predicted"/>
<reference evidence="1 2" key="1">
    <citation type="journal article" date="2021" name="Microorganisms">
        <title>Genome Evolution of Filamentous Cyanobacterium Nostoc Species: From Facultative Symbiosis to Free Living.</title>
        <authorList>
            <person name="Huo D."/>
            <person name="Li H."/>
            <person name="Cai F."/>
            <person name="Guo X."/>
            <person name="Qiao Z."/>
            <person name="Wang W."/>
            <person name="Yu G."/>
            <person name="Li R."/>
        </authorList>
    </citation>
    <scope>NUCLEOTIDE SEQUENCE [LARGE SCALE GENOMIC DNA]</scope>
    <source>
        <strain evidence="1 2">CHAB 5714</strain>
    </source>
</reference>
<organism evidence="1 2">
    <name type="scientific">Nostoc favosum CHAB5714</name>
    <dbReference type="NCBI Taxonomy" id="2780399"/>
    <lineage>
        <taxon>Bacteria</taxon>
        <taxon>Bacillati</taxon>
        <taxon>Cyanobacteriota</taxon>
        <taxon>Cyanophyceae</taxon>
        <taxon>Nostocales</taxon>
        <taxon>Nostocaceae</taxon>
        <taxon>Nostoc</taxon>
        <taxon>Nostoc favosum</taxon>
    </lineage>
</organism>
<gene>
    <name evidence="1" type="ORF">LC586_33440</name>
</gene>
<keyword evidence="2" id="KW-1185">Reference proteome</keyword>
<protein>
    <recommendedName>
        <fullName evidence="3">Orange carotenoid protein</fullName>
    </recommendedName>
</protein>
<evidence type="ECO:0008006" key="3">
    <source>
        <dbReference type="Google" id="ProtNLM"/>
    </source>
</evidence>
<evidence type="ECO:0000313" key="2">
    <source>
        <dbReference type="Proteomes" id="UP001199525"/>
    </source>
</evidence>
<accession>A0ABS8IIB1</accession>
<evidence type="ECO:0000313" key="1">
    <source>
        <dbReference type="EMBL" id="MCC5603942.1"/>
    </source>
</evidence>
<dbReference type="EMBL" id="JAIVFQ010000100">
    <property type="protein sequence ID" value="MCC5603942.1"/>
    <property type="molecule type" value="Genomic_DNA"/>
</dbReference>
<comment type="caution">
    <text evidence="1">The sequence shown here is derived from an EMBL/GenBank/DDBJ whole genome shotgun (WGS) entry which is preliminary data.</text>
</comment>